<evidence type="ECO:0000313" key="2">
    <source>
        <dbReference type="EMBL" id="KAJ0976292.1"/>
    </source>
</evidence>
<evidence type="ECO:0000313" key="3">
    <source>
        <dbReference type="Proteomes" id="UP001085076"/>
    </source>
</evidence>
<reference evidence="2" key="2">
    <citation type="journal article" date="2022" name="Hortic Res">
        <title>The genome of Dioscorea zingiberensis sheds light on the biosynthesis, origin and evolution of the medicinally important diosgenin saponins.</title>
        <authorList>
            <person name="Li Y."/>
            <person name="Tan C."/>
            <person name="Li Z."/>
            <person name="Guo J."/>
            <person name="Li S."/>
            <person name="Chen X."/>
            <person name="Wang C."/>
            <person name="Dai X."/>
            <person name="Yang H."/>
            <person name="Song W."/>
            <person name="Hou L."/>
            <person name="Xu J."/>
            <person name="Tong Z."/>
            <person name="Xu A."/>
            <person name="Yuan X."/>
            <person name="Wang W."/>
            <person name="Yang Q."/>
            <person name="Chen L."/>
            <person name="Sun Z."/>
            <person name="Wang K."/>
            <person name="Pan B."/>
            <person name="Chen J."/>
            <person name="Bao Y."/>
            <person name="Liu F."/>
            <person name="Qi X."/>
            <person name="Gang D.R."/>
            <person name="Wen J."/>
            <person name="Li J."/>
        </authorList>
    </citation>
    <scope>NUCLEOTIDE SEQUENCE</scope>
    <source>
        <strain evidence="2">Dzin_1.0</strain>
    </source>
</reference>
<dbReference type="Gene3D" id="1.20.1280.50">
    <property type="match status" value="1"/>
</dbReference>
<protein>
    <recommendedName>
        <fullName evidence="1">F-box/LRR-repeat protein 15-like leucin rich repeat domain-containing protein</fullName>
    </recommendedName>
</protein>
<organism evidence="2 3">
    <name type="scientific">Dioscorea zingiberensis</name>
    <dbReference type="NCBI Taxonomy" id="325984"/>
    <lineage>
        <taxon>Eukaryota</taxon>
        <taxon>Viridiplantae</taxon>
        <taxon>Streptophyta</taxon>
        <taxon>Embryophyta</taxon>
        <taxon>Tracheophyta</taxon>
        <taxon>Spermatophyta</taxon>
        <taxon>Magnoliopsida</taxon>
        <taxon>Liliopsida</taxon>
        <taxon>Dioscoreales</taxon>
        <taxon>Dioscoreaceae</taxon>
        <taxon>Dioscorea</taxon>
    </lineage>
</organism>
<comment type="caution">
    <text evidence="2">The sequence shown here is derived from an EMBL/GenBank/DDBJ whole genome shotgun (WGS) entry which is preliminary data.</text>
</comment>
<dbReference type="EMBL" id="JAGGNH010000004">
    <property type="protein sequence ID" value="KAJ0976292.1"/>
    <property type="molecule type" value="Genomic_DNA"/>
</dbReference>
<name>A0A9D5HHG4_9LILI</name>
<dbReference type="SMART" id="SM00367">
    <property type="entry name" value="LRR_CC"/>
    <property type="match status" value="15"/>
</dbReference>
<gene>
    <name evidence="2" type="ORF">J5N97_018257</name>
</gene>
<dbReference type="GO" id="GO:0031146">
    <property type="term" value="P:SCF-dependent proteasomal ubiquitin-dependent protein catabolic process"/>
    <property type="evidence" value="ECO:0007669"/>
    <property type="project" value="TreeGrafter"/>
</dbReference>
<dbReference type="Pfam" id="PF25372">
    <property type="entry name" value="DUF7885"/>
    <property type="match status" value="2"/>
</dbReference>
<dbReference type="FunFam" id="3.80.10.10:FF:000276">
    <property type="entry name" value="F-box/LRR-repeat protein 3"/>
    <property type="match status" value="1"/>
</dbReference>
<accession>A0A9D5HHG4</accession>
<dbReference type="Gene3D" id="3.80.10.10">
    <property type="entry name" value="Ribonuclease Inhibitor"/>
    <property type="match status" value="5"/>
</dbReference>
<dbReference type="AlphaFoldDB" id="A0A9D5HHG4"/>
<dbReference type="SUPFAM" id="SSF52047">
    <property type="entry name" value="RNI-like"/>
    <property type="match status" value="2"/>
</dbReference>
<proteinExistence type="predicted"/>
<dbReference type="InterPro" id="IPR057207">
    <property type="entry name" value="FBXL15_LRR"/>
</dbReference>
<keyword evidence="3" id="KW-1185">Reference proteome</keyword>
<dbReference type="InterPro" id="IPR032675">
    <property type="entry name" value="LRR_dom_sf"/>
</dbReference>
<dbReference type="PANTHER" id="PTHR13318:SF272">
    <property type="entry name" value="OS12G0552700 PROTEIN"/>
    <property type="match status" value="1"/>
</dbReference>
<evidence type="ECO:0000259" key="1">
    <source>
        <dbReference type="Pfam" id="PF25372"/>
    </source>
</evidence>
<feature type="domain" description="F-box/LRR-repeat protein 15-like leucin rich repeat" evidence="1">
    <location>
        <begin position="337"/>
        <end position="572"/>
    </location>
</feature>
<dbReference type="PANTHER" id="PTHR13318">
    <property type="entry name" value="PARTNER OF PAIRED, ISOFORM B-RELATED"/>
    <property type="match status" value="1"/>
</dbReference>
<sequence length="661" mass="72296">MRSDHAAITVLPVDLLIHIIDLVPEPSDRKSIRLVSRAFHRAECLQRRDLKVLRREALSILIRCYGAIERLDLSACAGLDDGWLAAALGGGAAPELRKVNLSRASGVRWRGLAAMVRGCPRLEAVDLSHCVGVGDLEVAALAELAGLKELRLDKCLGVSDVGLAKVAVGCPGMERLGIKWCLEISDLGIKLLVKKCRDLKALDISYLMVTNKSLHSISTLGRLEVLKMVGCYYISDDGLHYLNNGNNHNTLLSVDVSRCHNVSSAGLASVVTGHKTLRKLKASDCFIELPSDFLSKFGVLTNGFHTLKVDGSEVSVPRLKTIGANCKGLIKIGLGKCKGVTDEGISELVSNCAGLKTVDLTCCHDVTDDSLIAIADSCKNLESLLLESCSLITEEGLEYIGTSCPNLQEVDLTDCDIDDAELKSLSRCSELRVLKLGLCPDISDGGIDYIGSKCEKLQELDLYRCTGIGDDGLASLVYGCKKIRKLNLCYCTGITDQGMKYVSCLQELEDLELRGLTQLTSLGIAAIAIGCPRLVELDMKRCTSVGDIGFQALARYSLNLRQINISYCNISEMVLIRLLWNLRCLQDVKLVHLTQVRREGFMLALRTCLDKLKKLKLPSNLRNVISPALIQILQDRGCRIRWVDKPIPFFMRDSPPSSPDP</sequence>
<reference evidence="2" key="1">
    <citation type="submission" date="2021-03" db="EMBL/GenBank/DDBJ databases">
        <authorList>
            <person name="Li Z."/>
            <person name="Yang C."/>
        </authorList>
    </citation>
    <scope>NUCLEOTIDE SEQUENCE</scope>
    <source>
        <strain evidence="2">Dzin_1.0</strain>
        <tissue evidence="2">Leaf</tissue>
    </source>
</reference>
<dbReference type="InterPro" id="IPR006553">
    <property type="entry name" value="Leu-rich_rpt_Cys-con_subtyp"/>
</dbReference>
<dbReference type="OrthoDB" id="423607at2759"/>
<dbReference type="GO" id="GO:0019005">
    <property type="term" value="C:SCF ubiquitin ligase complex"/>
    <property type="evidence" value="ECO:0007669"/>
    <property type="project" value="TreeGrafter"/>
</dbReference>
<dbReference type="Proteomes" id="UP001085076">
    <property type="component" value="Miscellaneous, Linkage group lg04"/>
</dbReference>
<feature type="domain" description="F-box/LRR-repeat protein 15-like leucin rich repeat" evidence="1">
    <location>
        <begin position="92"/>
        <end position="207"/>
    </location>
</feature>